<gene>
    <name evidence="2" type="ORF">RAG0_17631</name>
</gene>
<evidence type="ECO:0000256" key="1">
    <source>
        <dbReference type="SAM" id="SignalP"/>
    </source>
</evidence>
<dbReference type="AlphaFoldDB" id="A0A1E1LTY5"/>
<evidence type="ECO:0000313" key="3">
    <source>
        <dbReference type="Proteomes" id="UP000178912"/>
    </source>
</evidence>
<dbReference type="Proteomes" id="UP000178912">
    <property type="component" value="Unassembled WGS sequence"/>
</dbReference>
<name>A0A1E1LTY5_9HELO</name>
<reference evidence="3" key="1">
    <citation type="submission" date="2016-03" db="EMBL/GenBank/DDBJ databases">
        <authorList>
            <person name="Guldener U."/>
        </authorList>
    </citation>
    <scope>NUCLEOTIDE SEQUENCE [LARGE SCALE GENOMIC DNA]</scope>
    <source>
        <strain evidence="3">04CH-RAC-A.6.1</strain>
    </source>
</reference>
<feature type="chain" id="PRO_5009447550" evidence="1">
    <location>
        <begin position="21"/>
        <end position="105"/>
    </location>
</feature>
<evidence type="ECO:0000313" key="2">
    <source>
        <dbReference type="EMBL" id="CZT13958.1"/>
    </source>
</evidence>
<protein>
    <submittedName>
        <fullName evidence="2">Uncharacterized protein</fullName>
    </submittedName>
</protein>
<keyword evidence="1" id="KW-0732">Signal</keyword>
<keyword evidence="3" id="KW-1185">Reference proteome</keyword>
<sequence>MKAFTQLLVLSASTITVVLAAAIAEEHMSNMSLNQRNVLTKRKWCWKETGIDCFYDGGYCYWHSCNTCTCWDTVAEPINNKGPPLGQSLSRHECRGKGETKCTKF</sequence>
<dbReference type="EMBL" id="FJUX01000273">
    <property type="protein sequence ID" value="CZT13958.1"/>
    <property type="molecule type" value="Genomic_DNA"/>
</dbReference>
<organism evidence="2 3">
    <name type="scientific">Rhynchosporium agropyri</name>
    <dbReference type="NCBI Taxonomy" id="914238"/>
    <lineage>
        <taxon>Eukaryota</taxon>
        <taxon>Fungi</taxon>
        <taxon>Dikarya</taxon>
        <taxon>Ascomycota</taxon>
        <taxon>Pezizomycotina</taxon>
        <taxon>Leotiomycetes</taxon>
        <taxon>Helotiales</taxon>
        <taxon>Ploettnerulaceae</taxon>
        <taxon>Rhynchosporium</taxon>
    </lineage>
</organism>
<accession>A0A1E1LTY5</accession>
<feature type="signal peptide" evidence="1">
    <location>
        <begin position="1"/>
        <end position="20"/>
    </location>
</feature>
<proteinExistence type="predicted"/>